<evidence type="ECO:0000256" key="2">
    <source>
        <dbReference type="ARBA" id="ARBA00022771"/>
    </source>
</evidence>
<dbReference type="AlphaFoldDB" id="A0A423WPZ9"/>
<feature type="region of interest" description="Disordered" evidence="4">
    <location>
        <begin position="342"/>
        <end position="408"/>
    </location>
</feature>
<keyword evidence="7" id="KW-1185">Reference proteome</keyword>
<dbReference type="Proteomes" id="UP000284375">
    <property type="component" value="Unassembled WGS sequence"/>
</dbReference>
<dbReference type="Pfam" id="PF13696">
    <property type="entry name" value="zf-CCHC_2"/>
    <property type="match status" value="1"/>
</dbReference>
<evidence type="ECO:0000259" key="5">
    <source>
        <dbReference type="Pfam" id="PF13696"/>
    </source>
</evidence>
<evidence type="ECO:0000313" key="7">
    <source>
        <dbReference type="Proteomes" id="UP000284375"/>
    </source>
</evidence>
<dbReference type="InterPro" id="IPR025829">
    <property type="entry name" value="Zn_knuckle_CX2CX3GHX4C"/>
</dbReference>
<keyword evidence="1" id="KW-0479">Metal-binding</keyword>
<keyword evidence="2" id="KW-0863">Zinc-finger</keyword>
<dbReference type="GO" id="GO:0008270">
    <property type="term" value="F:zinc ion binding"/>
    <property type="evidence" value="ECO:0007669"/>
    <property type="project" value="UniProtKB-KW"/>
</dbReference>
<name>A0A423WPZ9_CYTCH</name>
<feature type="domain" description="Zinc knuckle CX2CX3GHX4C" evidence="5">
    <location>
        <begin position="214"/>
        <end position="234"/>
    </location>
</feature>
<evidence type="ECO:0000256" key="4">
    <source>
        <dbReference type="SAM" id="MobiDB-lite"/>
    </source>
</evidence>
<feature type="compositionally biased region" description="Polar residues" evidence="4">
    <location>
        <begin position="349"/>
        <end position="361"/>
    </location>
</feature>
<comment type="caution">
    <text evidence="6">The sequence shown here is derived from an EMBL/GenBank/DDBJ whole genome shotgun (WGS) entry which is preliminary data.</text>
</comment>
<dbReference type="Gene3D" id="4.10.60.10">
    <property type="entry name" value="Zinc finger, CCHC-type"/>
    <property type="match status" value="1"/>
</dbReference>
<protein>
    <recommendedName>
        <fullName evidence="5">Zinc knuckle CX2CX3GHX4C domain-containing protein</fullName>
    </recommendedName>
</protein>
<evidence type="ECO:0000256" key="3">
    <source>
        <dbReference type="ARBA" id="ARBA00022833"/>
    </source>
</evidence>
<dbReference type="STRING" id="252740.A0A423WPZ9"/>
<proteinExistence type="predicted"/>
<accession>A0A423WPZ9</accession>
<organism evidence="6 7">
    <name type="scientific">Cytospora chrysosperma</name>
    <name type="common">Cytospora canker fungus</name>
    <name type="synonym">Sphaeria chrysosperma</name>
    <dbReference type="NCBI Taxonomy" id="252740"/>
    <lineage>
        <taxon>Eukaryota</taxon>
        <taxon>Fungi</taxon>
        <taxon>Dikarya</taxon>
        <taxon>Ascomycota</taxon>
        <taxon>Pezizomycotina</taxon>
        <taxon>Sordariomycetes</taxon>
        <taxon>Sordariomycetidae</taxon>
        <taxon>Diaporthales</taxon>
        <taxon>Cytosporaceae</taxon>
        <taxon>Cytospora</taxon>
    </lineage>
</organism>
<reference evidence="6 7" key="1">
    <citation type="submission" date="2015-09" db="EMBL/GenBank/DDBJ databases">
        <title>Host preference determinants of Valsa canker pathogens revealed by comparative genomics.</title>
        <authorList>
            <person name="Yin Z."/>
            <person name="Huang L."/>
        </authorList>
    </citation>
    <scope>NUCLEOTIDE SEQUENCE [LARGE SCALE GENOMIC DNA]</scope>
    <source>
        <strain evidence="6 7">YSFL</strain>
    </source>
</reference>
<evidence type="ECO:0000256" key="1">
    <source>
        <dbReference type="ARBA" id="ARBA00022723"/>
    </source>
</evidence>
<evidence type="ECO:0000313" key="6">
    <source>
        <dbReference type="EMBL" id="ROW05422.1"/>
    </source>
</evidence>
<feature type="compositionally biased region" description="Basic and acidic residues" evidence="4">
    <location>
        <begin position="375"/>
        <end position="389"/>
    </location>
</feature>
<dbReference type="EMBL" id="LJZO01000001">
    <property type="protein sequence ID" value="ROW05422.1"/>
    <property type="molecule type" value="Genomic_DNA"/>
</dbReference>
<gene>
    <name evidence="6" type="ORF">VSDG_00194</name>
</gene>
<sequence length="557" mass="62044">MEQRRMGQQGSKELGMNNFRGVTLKELDKHVQAHGQEALSTYLDWLQEQLNDWDLSDTAVFRPQIDSWCASLRFQGFDDQTIFNAFGIWKKNAINNNASSARRFLVAEEVLLTALSLRQAIEQSSPEVEQGRGRVITVRDSYIIDVSSGGEDSEVEFLGWKSPNNTNTGYPHGVDGNKDNQMMLGAIYGDRNAGSKATRARKKVSNQQHKGPVPRGYVCKRCKEKGHHVEVCPTNLDPIYDVPPPNPAYECYCCGARGKHLTTLCPSNRNPNSLTQQRIRAGVTTGGPSTCMERDSYSSAYNGSRKRARDQSVNADATYIHEDRRAFVKPGDDDYMTTERRALLERNRPSSQYESKTGSNRGTHHSPPPAKRGRTQSERQHDLLPENTRHRSQKSHRSRGQSPFIGSDYRGSTELLPQIIYHGIETAGRLSPWEDGDGDCKMPQPASPSSRRAVASDFWCSDSQDNSIQLLFPLADALWVADMASFDVDRFFVELDAYMENRAVVRDTGETQAGPDLKFGGVGVTWEVSIGMDEGVSTAGSSQTHGAGLEFLNYDDS</sequence>
<feature type="compositionally biased region" description="Basic residues" evidence="4">
    <location>
        <begin position="390"/>
        <end position="399"/>
    </location>
</feature>
<feature type="region of interest" description="Disordered" evidence="4">
    <location>
        <begin position="283"/>
        <end position="316"/>
    </location>
</feature>
<keyword evidence="3" id="KW-0862">Zinc</keyword>
<dbReference type="OrthoDB" id="444325at2759"/>